<dbReference type="GO" id="GO:0006400">
    <property type="term" value="P:tRNA modification"/>
    <property type="evidence" value="ECO:0007669"/>
    <property type="project" value="UniProtKB-UniRule"/>
</dbReference>
<accession>A0A1I0BLW6</accession>
<keyword evidence="2" id="KW-0694">RNA-binding</keyword>
<dbReference type="HAMAP" id="MF_01539">
    <property type="entry name" value="TmcAL"/>
    <property type="match status" value="1"/>
</dbReference>
<comment type="catalytic activity">
    <reaction evidence="2">
        <text>cytidine(34) in elongator tRNA(Met) + acetate + ATP = N(4)-acetylcytidine(34) in elongator tRNA(Met) + AMP + diphosphate</text>
        <dbReference type="Rhea" id="RHEA:58144"/>
        <dbReference type="Rhea" id="RHEA-COMP:10693"/>
        <dbReference type="Rhea" id="RHEA-COMP:10694"/>
        <dbReference type="ChEBI" id="CHEBI:30089"/>
        <dbReference type="ChEBI" id="CHEBI:30616"/>
        <dbReference type="ChEBI" id="CHEBI:33019"/>
        <dbReference type="ChEBI" id="CHEBI:74900"/>
        <dbReference type="ChEBI" id="CHEBI:82748"/>
        <dbReference type="ChEBI" id="CHEBI:456215"/>
    </reaction>
</comment>
<feature type="binding site" evidence="2">
    <location>
        <position position="190"/>
    </location>
    <ligand>
        <name>ATP</name>
        <dbReference type="ChEBI" id="CHEBI:30616"/>
    </ligand>
</feature>
<evidence type="ECO:0000256" key="1">
    <source>
        <dbReference type="ARBA" id="ARBA00022694"/>
    </source>
</evidence>
<dbReference type="EMBL" id="FOIM01000002">
    <property type="protein sequence ID" value="SET07942.1"/>
    <property type="molecule type" value="Genomic_DNA"/>
</dbReference>
<dbReference type="GO" id="GO:0005524">
    <property type="term" value="F:ATP binding"/>
    <property type="evidence" value="ECO:0007669"/>
    <property type="project" value="UniProtKB-KW"/>
</dbReference>
<keyword evidence="2" id="KW-0067">ATP-binding</keyword>
<dbReference type="GO" id="GO:0016740">
    <property type="term" value="F:transferase activity"/>
    <property type="evidence" value="ECO:0007669"/>
    <property type="project" value="UniProtKB-KW"/>
</dbReference>
<protein>
    <recommendedName>
        <fullName evidence="2">tRNA(Met) cytidine acetate ligase</fullName>
        <ecNumber evidence="2">6.3.4.-</ecNumber>
    </recommendedName>
</protein>
<gene>
    <name evidence="2" type="primary">tmcAL</name>
    <name evidence="3" type="ORF">SAMN05216313_10229</name>
</gene>
<proteinExistence type="inferred from homology"/>
<keyword evidence="2" id="KW-0436">Ligase</keyword>
<dbReference type="GO" id="GO:0000049">
    <property type="term" value="F:tRNA binding"/>
    <property type="evidence" value="ECO:0007669"/>
    <property type="project" value="UniProtKB-KW"/>
</dbReference>
<keyword evidence="1 2" id="KW-0819">tRNA processing</keyword>
<comment type="similarity">
    <text evidence="2">Belongs to the TmcAL family.</text>
</comment>
<dbReference type="EC" id="6.3.4.-" evidence="2"/>
<feature type="binding site" evidence="2">
    <location>
        <position position="102"/>
    </location>
    <ligand>
        <name>ATP</name>
        <dbReference type="ChEBI" id="CHEBI:30616"/>
    </ligand>
</feature>
<dbReference type="Gene3D" id="3.40.50.620">
    <property type="entry name" value="HUPs"/>
    <property type="match status" value="1"/>
</dbReference>
<reference evidence="4" key="1">
    <citation type="submission" date="2016-10" db="EMBL/GenBank/DDBJ databases">
        <authorList>
            <person name="Varghese N."/>
            <person name="Submissions S."/>
        </authorList>
    </citation>
    <scope>NUCLEOTIDE SEQUENCE [LARGE SCALE GENOMIC DNA]</scope>
    <source>
        <strain evidence="4">NLAE-zl-G277</strain>
    </source>
</reference>
<dbReference type="InterPro" id="IPR014729">
    <property type="entry name" value="Rossmann-like_a/b/a_fold"/>
</dbReference>
<evidence type="ECO:0000313" key="3">
    <source>
        <dbReference type="EMBL" id="SET07942.1"/>
    </source>
</evidence>
<dbReference type="Proteomes" id="UP000198508">
    <property type="component" value="Unassembled WGS sequence"/>
</dbReference>
<feature type="binding site" evidence="2">
    <location>
        <position position="165"/>
    </location>
    <ligand>
        <name>ATP</name>
        <dbReference type="ChEBI" id="CHEBI:30616"/>
    </ligand>
</feature>
<keyword evidence="3" id="KW-0808">Transferase</keyword>
<dbReference type="Pfam" id="PF05636">
    <property type="entry name" value="HIGH_NTase1"/>
    <property type="match status" value="1"/>
</dbReference>
<evidence type="ECO:0000313" key="4">
    <source>
        <dbReference type="Proteomes" id="UP000198508"/>
    </source>
</evidence>
<feature type="binding site" evidence="2">
    <location>
        <begin position="7"/>
        <end position="20"/>
    </location>
    <ligand>
        <name>ATP</name>
        <dbReference type="ChEBI" id="CHEBI:30616"/>
    </ligand>
</feature>
<dbReference type="PANTHER" id="PTHR37825">
    <property type="entry name" value="TRNA(MET) CYTIDINE ACETATE LIGASE"/>
    <property type="match status" value="1"/>
</dbReference>
<dbReference type="InterPro" id="IPR008513">
    <property type="entry name" value="tRNA(Met)_cyd_acetate_ligase"/>
</dbReference>
<comment type="function">
    <text evidence="2">Catalyzes the formation of N(4)-acetylcytidine (ac(4)C) at the wobble position of elongator tRNA(Met), using acetate and ATP as substrates. First activates an acetate ion to form acetyladenylate (Ac-AMP) and then transfers the acetyl group to tRNA to form ac(4)C34.</text>
</comment>
<comment type="subcellular location">
    <subcellularLocation>
        <location evidence="2">Cytoplasm</location>
    </subcellularLocation>
</comment>
<comment type="caution">
    <text evidence="2">Lacks conserved residue(s) required for the propagation of feature annotation.</text>
</comment>
<sequence>MRVTGIIAEYNPFHGGHQYQIARAKELSGADYCVVAMSGDFVQRGEPAVYSKYLRARAALSCGADLVLEIPSLFATGSAEDFASCGVALLSGLGAVDTLCFGSECGDTAPLLRAARYLTGGSAEYEDLLREGIKSGLTWPAARSRALKVLGVLDPDTISLIESPNNLLGLEYCRALLAQNSALTPLAVLRRGNAYHDQGLENGQASASALRKVLSQSPLGLADPAVAPHIPQKAREIFAGSAPLFAGDFSALLNFAISGCIHEGIPFDRFEGISDDLARRLARMALTPAGWEGRIRQLKTRQYTYTRVSRALCHLLLGADARLTAKARACGYAPYARVLGFNRSAAPLLAAVKQKTYIPLITKTADARKQLTGTPLELLNQDFHASHLWQSVYCTKYDCSLPNEFTQKLTIL</sequence>
<organism evidence="3 4">
    <name type="scientific">Enterocloster lavalensis</name>
    <dbReference type="NCBI Taxonomy" id="460384"/>
    <lineage>
        <taxon>Bacteria</taxon>
        <taxon>Bacillati</taxon>
        <taxon>Bacillota</taxon>
        <taxon>Clostridia</taxon>
        <taxon>Lachnospirales</taxon>
        <taxon>Lachnospiraceae</taxon>
        <taxon>Enterocloster</taxon>
    </lineage>
</organism>
<dbReference type="RefSeq" id="WP_092360671.1">
    <property type="nucleotide sequence ID" value="NZ_FOIM01000002.1"/>
</dbReference>
<dbReference type="SUPFAM" id="SSF52374">
    <property type="entry name" value="Nucleotidylyl transferase"/>
    <property type="match status" value="1"/>
</dbReference>
<dbReference type="STRING" id="460384.SAMN05216313_10229"/>
<keyword evidence="2" id="KW-0820">tRNA-binding</keyword>
<evidence type="ECO:0000256" key="2">
    <source>
        <dbReference type="HAMAP-Rule" id="MF_01539"/>
    </source>
</evidence>
<keyword evidence="4" id="KW-1185">Reference proteome</keyword>
<dbReference type="AlphaFoldDB" id="A0A1I0BLW6"/>
<keyword evidence="2" id="KW-0547">Nucleotide-binding</keyword>
<dbReference type="GO" id="GO:0016879">
    <property type="term" value="F:ligase activity, forming carbon-nitrogen bonds"/>
    <property type="evidence" value="ECO:0007669"/>
    <property type="project" value="UniProtKB-UniRule"/>
</dbReference>
<dbReference type="GO" id="GO:0005737">
    <property type="term" value="C:cytoplasm"/>
    <property type="evidence" value="ECO:0007669"/>
    <property type="project" value="UniProtKB-SubCell"/>
</dbReference>
<dbReference type="PANTHER" id="PTHR37825:SF1">
    <property type="entry name" value="TRNA(MET) CYTIDINE ACETATE LIGASE"/>
    <property type="match status" value="1"/>
</dbReference>
<keyword evidence="2" id="KW-0963">Cytoplasm</keyword>
<name>A0A1I0BLW6_9FIRM</name>